<feature type="transmembrane region" description="Helical" evidence="8">
    <location>
        <begin position="295"/>
        <end position="318"/>
    </location>
</feature>
<feature type="region of interest" description="Disordered" evidence="7">
    <location>
        <begin position="708"/>
        <end position="769"/>
    </location>
</feature>
<dbReference type="GeneID" id="71980338"/>
<dbReference type="SUPFAM" id="SSF53474">
    <property type="entry name" value="alpha/beta-Hydrolases"/>
    <property type="match status" value="1"/>
</dbReference>
<keyword evidence="3 8" id="KW-0812">Transmembrane</keyword>
<feature type="coiled-coil region" evidence="6">
    <location>
        <begin position="100"/>
        <end position="132"/>
    </location>
</feature>
<feature type="compositionally biased region" description="Low complexity" evidence="7">
    <location>
        <begin position="710"/>
        <end position="721"/>
    </location>
</feature>
<feature type="region of interest" description="Disordered" evidence="7">
    <location>
        <begin position="1"/>
        <end position="31"/>
    </location>
</feature>
<evidence type="ECO:0000256" key="6">
    <source>
        <dbReference type="SAM" id="Coils"/>
    </source>
</evidence>
<evidence type="ECO:0000256" key="2">
    <source>
        <dbReference type="ARBA" id="ARBA00009824"/>
    </source>
</evidence>
<feature type="transmembrane region" description="Helical" evidence="8">
    <location>
        <begin position="330"/>
        <end position="356"/>
    </location>
</feature>
<keyword evidence="4 8" id="KW-1133">Transmembrane helix</keyword>
<proteinExistence type="inferred from homology"/>
<reference evidence="9" key="2">
    <citation type="journal article" date="2022" name="Microb. Genom.">
        <title>A chromosome-scale genome assembly of the tomato pathogen Cladosporium fulvum reveals a compartmentalized genome architecture and the presence of a dispensable chromosome.</title>
        <authorList>
            <person name="Zaccaron A.Z."/>
            <person name="Chen L.H."/>
            <person name="Samaras A."/>
            <person name="Stergiopoulos I."/>
        </authorList>
    </citation>
    <scope>NUCLEOTIDE SEQUENCE</scope>
    <source>
        <strain evidence="9">Race5_Kim</strain>
    </source>
</reference>
<gene>
    <name evidence="9" type="ORF">CLAFUR5_00460</name>
</gene>
<dbReference type="RefSeq" id="XP_047756432.1">
    <property type="nucleotide sequence ID" value="XM_047899608.1"/>
</dbReference>
<evidence type="ECO:0000256" key="1">
    <source>
        <dbReference type="ARBA" id="ARBA00004141"/>
    </source>
</evidence>
<name>A0A9Q8L708_PASFU</name>
<sequence length="769" mass="83916">MSSMFSKATAALKGQSNASANSEDGESLTTVLKTEDDRSALTILIADCTEAMRKVIVDAFDAKETGKKADLIANVESEESENDAAAVLEEDVMGQTQKDQKEAADLKQKQEKELAQREKELSAEKMQELNAAALKHFDDWRSAVMQRVGEVVNSREVADEQKKHAAPKKETGDQEQQMAPPMKFPDLPKYDEGVQHSMLQLYPPVQNTLRSLPEEKRAVILHSVLLLLLSLENYQAHSRVLLLHLSTSLHLPIEFLATDESKVARVLLTAAESMNADEETKKAAEENKSGRKWKVGLATVAGAALIGITGGLAAPLLAAGIGTVMGGLGLGATAAAGYLGTLAASSVLVGSLFGAYGGRMTGKMMDQYAREVEDFAFIPLRDHHKPRKIENEYRRLRIAIGISGWLTNQDEVVEPWKVLGAQLESFALRFELESLMSLGNAMTTMVTSAAWSYAKVEIIKRTLFGALTAGLWPLALLKVGRVIDNPFSVANYRAIKAGEVLADALINKAQGERPVNLVGYSLGGKVIYSCLQKLAERKAFGLVESAVMIGTPAPSTAADWRMIRSVVAGRVVNVYSTNDYILGFLYRSQSVSLGIAGLQAVENVKGVENVDVSDTVNGHTAYRFLTGRILKQIGFEDLDVEGMEEEEEALKLQEAKDEMERERAESEQTGSGEKEVSDEDVQKLEKQIEEKNEQSYVGWAQERLVATGTSASQALQKAKAQWYQKTAGKPANSDLQNDEAAADAKEVEIPPALRERPKHADVKRKPLPS</sequence>
<protein>
    <recommendedName>
        <fullName evidence="11">DUF726-domain-containing protein</fullName>
    </recommendedName>
</protein>
<dbReference type="GO" id="GO:0016020">
    <property type="term" value="C:membrane"/>
    <property type="evidence" value="ECO:0007669"/>
    <property type="project" value="UniProtKB-SubCell"/>
</dbReference>
<evidence type="ECO:0000256" key="7">
    <source>
        <dbReference type="SAM" id="MobiDB-lite"/>
    </source>
</evidence>
<feature type="compositionally biased region" description="Basic and acidic residues" evidence="7">
    <location>
        <begin position="649"/>
        <end position="692"/>
    </location>
</feature>
<feature type="compositionally biased region" description="Basic and acidic residues" evidence="7">
    <location>
        <begin position="156"/>
        <end position="172"/>
    </location>
</feature>
<dbReference type="PANTHER" id="PTHR17920:SF22">
    <property type="entry name" value="DUF726 DOMAIN PROTEIN (AFU_ORTHOLOGUE AFUA_2G12860)"/>
    <property type="match status" value="1"/>
</dbReference>
<evidence type="ECO:0000313" key="10">
    <source>
        <dbReference type="Proteomes" id="UP000756132"/>
    </source>
</evidence>
<feature type="compositionally biased region" description="Polar residues" evidence="7">
    <location>
        <begin position="14"/>
        <end position="31"/>
    </location>
</feature>
<dbReference type="OrthoDB" id="277931at2759"/>
<keyword evidence="10" id="KW-1185">Reference proteome</keyword>
<keyword evidence="5 8" id="KW-0472">Membrane</keyword>
<dbReference type="AlphaFoldDB" id="A0A9Q8L708"/>
<evidence type="ECO:0000256" key="8">
    <source>
        <dbReference type="SAM" id="Phobius"/>
    </source>
</evidence>
<evidence type="ECO:0000313" key="9">
    <source>
        <dbReference type="EMBL" id="UJO12066.1"/>
    </source>
</evidence>
<feature type="compositionally biased region" description="Basic and acidic residues" evidence="7">
    <location>
        <begin position="742"/>
        <end position="769"/>
    </location>
</feature>
<dbReference type="KEGG" id="ffu:CLAFUR5_00460"/>
<keyword evidence="6" id="KW-0175">Coiled coil</keyword>
<dbReference type="OMA" id="FAFIPIR"/>
<organism evidence="9 10">
    <name type="scientific">Passalora fulva</name>
    <name type="common">Tomato leaf mold</name>
    <name type="synonym">Cladosporium fulvum</name>
    <dbReference type="NCBI Taxonomy" id="5499"/>
    <lineage>
        <taxon>Eukaryota</taxon>
        <taxon>Fungi</taxon>
        <taxon>Dikarya</taxon>
        <taxon>Ascomycota</taxon>
        <taxon>Pezizomycotina</taxon>
        <taxon>Dothideomycetes</taxon>
        <taxon>Dothideomycetidae</taxon>
        <taxon>Mycosphaerellales</taxon>
        <taxon>Mycosphaerellaceae</taxon>
        <taxon>Fulvia</taxon>
    </lineage>
</organism>
<comment type="similarity">
    <text evidence="2">Belongs to the TMCO4 family.</text>
</comment>
<dbReference type="InterPro" id="IPR029058">
    <property type="entry name" value="AB_hydrolase_fold"/>
</dbReference>
<evidence type="ECO:0000256" key="3">
    <source>
        <dbReference type="ARBA" id="ARBA00022692"/>
    </source>
</evidence>
<reference evidence="9" key="1">
    <citation type="submission" date="2021-12" db="EMBL/GenBank/DDBJ databases">
        <authorList>
            <person name="Zaccaron A."/>
            <person name="Stergiopoulos I."/>
        </authorList>
    </citation>
    <scope>NUCLEOTIDE SEQUENCE</scope>
    <source>
        <strain evidence="9">Race5_Kim</strain>
    </source>
</reference>
<feature type="region of interest" description="Disordered" evidence="7">
    <location>
        <begin position="155"/>
        <end position="181"/>
    </location>
</feature>
<dbReference type="PANTHER" id="PTHR17920">
    <property type="entry name" value="TRANSMEMBRANE AND COILED-COIL DOMAIN-CONTAINING PROTEIN 4 TMCO4"/>
    <property type="match status" value="1"/>
</dbReference>
<comment type="subcellular location">
    <subcellularLocation>
        <location evidence="1">Membrane</location>
        <topology evidence="1">Multi-pass membrane protein</topology>
    </subcellularLocation>
</comment>
<evidence type="ECO:0008006" key="11">
    <source>
        <dbReference type="Google" id="ProtNLM"/>
    </source>
</evidence>
<dbReference type="EMBL" id="CP090163">
    <property type="protein sequence ID" value="UJO12066.1"/>
    <property type="molecule type" value="Genomic_DNA"/>
</dbReference>
<dbReference type="Gene3D" id="3.40.50.1820">
    <property type="entry name" value="alpha/beta hydrolase"/>
    <property type="match status" value="1"/>
</dbReference>
<accession>A0A9Q8L708</accession>
<dbReference type="Pfam" id="PF05277">
    <property type="entry name" value="DUF726"/>
    <property type="match status" value="1"/>
</dbReference>
<evidence type="ECO:0000256" key="4">
    <source>
        <dbReference type="ARBA" id="ARBA00022989"/>
    </source>
</evidence>
<feature type="region of interest" description="Disordered" evidence="7">
    <location>
        <begin position="644"/>
        <end position="692"/>
    </location>
</feature>
<evidence type="ECO:0000256" key="5">
    <source>
        <dbReference type="ARBA" id="ARBA00023136"/>
    </source>
</evidence>
<dbReference type="InterPro" id="IPR007941">
    <property type="entry name" value="DUF726"/>
</dbReference>
<dbReference type="Proteomes" id="UP000756132">
    <property type="component" value="Chromosome 1"/>
</dbReference>